<dbReference type="PANTHER" id="PTHR37829">
    <property type="entry name" value="PHAGE-LIKE ELEMENT PBSX PROTEIN XKDT"/>
    <property type="match status" value="1"/>
</dbReference>
<evidence type="ECO:0000259" key="2">
    <source>
        <dbReference type="Pfam" id="PF26079"/>
    </source>
</evidence>
<evidence type="ECO:0000259" key="1">
    <source>
        <dbReference type="Pfam" id="PF04865"/>
    </source>
</evidence>
<dbReference type="InterPro" id="IPR052399">
    <property type="entry name" value="Phage_Baseplate_Assmbl_Protein"/>
</dbReference>
<dbReference type="Pfam" id="PF04865">
    <property type="entry name" value="Baseplate_J"/>
    <property type="match status" value="1"/>
</dbReference>
<sequence length="357" mass="37648">MAFSLKLFSAILEDMTNWMIANQSKVTDFNEGAVTRSFLEAVGYEIEQSYIRTRVGFDESLPDIPFYAFNFIRKSGQKSSGNVVFSRTGTTGDITIPIGTLVATADGTQFETTAVGTIQNGNQDSNSVSISATEEGTESNVPANTITVVVTPVNGVESVDNSASTTGGLDEETDESFVKRFREFIEGLGQSSENGLITGAKLVTGIRSASTIEHFPPSSSYNVSVYVDDGAGNAPAALIAAALLKLEGEGTASNPGYKAAGINIQVLAPSKVTQDVTVVITDDGTLAEITMTYNIEQAISNYINNLVLGDDIIKNSLVKVIMAVSGVSDISLTTPASNVTINPNQIARTGTMTVTFS</sequence>
<evidence type="ECO:0000313" key="3">
    <source>
        <dbReference type="EMBL" id="KKM75427.1"/>
    </source>
</evidence>
<name>A0A0F9N1Q9_9ZZZZ</name>
<dbReference type="PANTHER" id="PTHR37829:SF3">
    <property type="entry name" value="PROTEIN JAYE-RELATED"/>
    <property type="match status" value="1"/>
</dbReference>
<organism evidence="3">
    <name type="scientific">marine sediment metagenome</name>
    <dbReference type="NCBI Taxonomy" id="412755"/>
    <lineage>
        <taxon>unclassified sequences</taxon>
        <taxon>metagenomes</taxon>
        <taxon>ecological metagenomes</taxon>
    </lineage>
</organism>
<dbReference type="AlphaFoldDB" id="A0A0F9N1Q9"/>
<dbReference type="InterPro" id="IPR006949">
    <property type="entry name" value="Barrel_Baseplate_J-like"/>
</dbReference>
<dbReference type="Pfam" id="PF26079">
    <property type="entry name" value="Baseplate_J_C"/>
    <property type="match status" value="1"/>
</dbReference>
<reference evidence="3" key="1">
    <citation type="journal article" date="2015" name="Nature">
        <title>Complex archaea that bridge the gap between prokaryotes and eukaryotes.</title>
        <authorList>
            <person name="Spang A."/>
            <person name="Saw J.H."/>
            <person name="Jorgensen S.L."/>
            <person name="Zaremba-Niedzwiedzka K."/>
            <person name="Martijn J."/>
            <person name="Lind A.E."/>
            <person name="van Eijk R."/>
            <person name="Schleper C."/>
            <person name="Guy L."/>
            <person name="Ettema T.J."/>
        </authorList>
    </citation>
    <scope>NUCLEOTIDE SEQUENCE</scope>
</reference>
<accession>A0A0F9N1Q9</accession>
<feature type="domain" description="Baseplate J-like C-terminal" evidence="2">
    <location>
        <begin position="275"/>
        <end position="355"/>
    </location>
</feature>
<feature type="domain" description="Baseplate protein J-like barrel" evidence="1">
    <location>
        <begin position="83"/>
        <end position="168"/>
    </location>
</feature>
<protein>
    <submittedName>
        <fullName evidence="3">Uncharacterized protein</fullName>
    </submittedName>
</protein>
<dbReference type="InterPro" id="IPR058530">
    <property type="entry name" value="Baseplate_J-like_C"/>
</dbReference>
<gene>
    <name evidence="3" type="ORF">LCGC14_1390340</name>
</gene>
<comment type="caution">
    <text evidence="3">The sequence shown here is derived from an EMBL/GenBank/DDBJ whole genome shotgun (WGS) entry which is preliminary data.</text>
</comment>
<dbReference type="EMBL" id="LAZR01008978">
    <property type="protein sequence ID" value="KKM75427.1"/>
    <property type="molecule type" value="Genomic_DNA"/>
</dbReference>
<proteinExistence type="predicted"/>